<dbReference type="Pfam" id="PF02450">
    <property type="entry name" value="LCAT"/>
    <property type="match status" value="1"/>
</dbReference>
<name>A0ABV1W391_9ACTN</name>
<keyword evidence="2" id="KW-1185">Reference proteome</keyword>
<evidence type="ECO:0008006" key="3">
    <source>
        <dbReference type="Google" id="ProtNLM"/>
    </source>
</evidence>
<evidence type="ECO:0000313" key="1">
    <source>
        <dbReference type="EMBL" id="MER6978653.1"/>
    </source>
</evidence>
<proteinExistence type="predicted"/>
<dbReference type="Gene3D" id="3.40.50.1820">
    <property type="entry name" value="alpha/beta hydrolase"/>
    <property type="match status" value="1"/>
</dbReference>
<dbReference type="SUPFAM" id="SSF53474">
    <property type="entry name" value="alpha/beta-Hydrolases"/>
    <property type="match status" value="1"/>
</dbReference>
<dbReference type="InterPro" id="IPR003386">
    <property type="entry name" value="LACT/PDAT_acylTrfase"/>
</dbReference>
<dbReference type="Proteomes" id="UP001458415">
    <property type="component" value="Unassembled WGS sequence"/>
</dbReference>
<dbReference type="InterPro" id="IPR029058">
    <property type="entry name" value="AB_hydrolase_fold"/>
</dbReference>
<dbReference type="RefSeq" id="WP_086726816.1">
    <property type="nucleotide sequence ID" value="NZ_MUBM01000159.1"/>
</dbReference>
<accession>A0ABV1W391</accession>
<protein>
    <recommendedName>
        <fullName evidence="3">Lecithin:cholesterol acyltransferase</fullName>
    </recommendedName>
</protein>
<comment type="caution">
    <text evidence="1">The sequence shown here is derived from an EMBL/GenBank/DDBJ whole genome shotgun (WGS) entry which is preliminary data.</text>
</comment>
<organism evidence="1 2">
    <name type="scientific">Streptomyces carpinensis</name>
    <dbReference type="NCBI Taxonomy" id="66369"/>
    <lineage>
        <taxon>Bacteria</taxon>
        <taxon>Bacillati</taxon>
        <taxon>Actinomycetota</taxon>
        <taxon>Actinomycetes</taxon>
        <taxon>Kitasatosporales</taxon>
        <taxon>Streptomycetaceae</taxon>
        <taxon>Streptomyces</taxon>
    </lineage>
</organism>
<sequence length="480" mass="51829">MIHDLVVFVPGILGTRLTRDGKDVWNQSKQALLSLRSPAKAVEGLMLPPGIGDEAPDGPYAVEAGRLLKGPEALPGFLSCIGYPDVQAALGWYDGERTGPGLHPKQFMVFPYDWRLSNRFTARRLKERIATALDEWRAIAPGVYPVAHDDPPKVVLMCHSMGGLVARYYLECLDGRQDARALVTLGTPFQGAAKAVRVLTGRAMEPGNLATRALQRVLSVNERLATLARSFPSVAQLLPVYACVVNEDGNGRTWLKRAPVPDLPSELVREAFDFHEEITDAWERHQIGLAAPPYRVHCFAGRAHPTVHGVVVGADGSLAFPTGLDNDRDWGGDGTVPGGSAFASWVLEREDEALWNGERHAGMAGAEALRHQLMAIRRSRPARQMLGSDADFGLEVPDMAVAGEPFTVRASGPTVTGRTLRARLTAPGLPDTDAKPVTLLPDGTGGQVAELTAAEGTWMLRVEADRPYAVCHEVVTVAEG</sequence>
<gene>
    <name evidence="1" type="ORF">ABT317_16985</name>
</gene>
<evidence type="ECO:0000313" key="2">
    <source>
        <dbReference type="Proteomes" id="UP001458415"/>
    </source>
</evidence>
<reference evidence="1 2" key="1">
    <citation type="submission" date="2024-06" db="EMBL/GenBank/DDBJ databases">
        <title>The Natural Products Discovery Center: Release of the First 8490 Sequenced Strains for Exploring Actinobacteria Biosynthetic Diversity.</title>
        <authorList>
            <person name="Kalkreuter E."/>
            <person name="Kautsar S.A."/>
            <person name="Yang D."/>
            <person name="Bader C.D."/>
            <person name="Teijaro C.N."/>
            <person name="Fluegel L."/>
            <person name="Davis C.M."/>
            <person name="Simpson J.R."/>
            <person name="Lauterbach L."/>
            <person name="Steele A.D."/>
            <person name="Gui C."/>
            <person name="Meng S."/>
            <person name="Li G."/>
            <person name="Viehrig K."/>
            <person name="Ye F."/>
            <person name="Su P."/>
            <person name="Kiefer A.F."/>
            <person name="Nichols A."/>
            <person name="Cepeda A.J."/>
            <person name="Yan W."/>
            <person name="Fan B."/>
            <person name="Jiang Y."/>
            <person name="Adhikari A."/>
            <person name="Zheng C.-J."/>
            <person name="Schuster L."/>
            <person name="Cowan T.M."/>
            <person name="Smanski M.J."/>
            <person name="Chevrette M.G."/>
            <person name="De Carvalho L.P.S."/>
            <person name="Shen B."/>
        </authorList>
    </citation>
    <scope>NUCLEOTIDE SEQUENCE [LARGE SCALE GENOMIC DNA]</scope>
    <source>
        <strain evidence="1 2">NPDC000634</strain>
    </source>
</reference>
<dbReference type="PANTHER" id="PTHR11440">
    <property type="entry name" value="LECITHIN-CHOLESTEROL ACYLTRANSFERASE-RELATED"/>
    <property type="match status" value="1"/>
</dbReference>
<dbReference type="EMBL" id="JBEPCU010000260">
    <property type="protein sequence ID" value="MER6978653.1"/>
    <property type="molecule type" value="Genomic_DNA"/>
</dbReference>